<evidence type="ECO:0000313" key="4">
    <source>
        <dbReference type="Proteomes" id="UP000604117"/>
    </source>
</evidence>
<feature type="region of interest" description="Disordered" evidence="1">
    <location>
        <begin position="28"/>
        <end position="77"/>
    </location>
</feature>
<evidence type="ECO:0000313" key="3">
    <source>
        <dbReference type="EMBL" id="GIF72205.1"/>
    </source>
</evidence>
<gene>
    <name evidence="3" type="ORF">Asi02nite_17230</name>
</gene>
<protein>
    <submittedName>
        <fullName evidence="3">Uncharacterized protein</fullName>
    </submittedName>
</protein>
<dbReference type="Proteomes" id="UP000604117">
    <property type="component" value="Unassembled WGS sequence"/>
</dbReference>
<reference evidence="3 4" key="1">
    <citation type="submission" date="2021-01" db="EMBL/GenBank/DDBJ databases">
        <title>Whole genome shotgun sequence of Asanoa siamensis NBRC 107932.</title>
        <authorList>
            <person name="Komaki H."/>
            <person name="Tamura T."/>
        </authorList>
    </citation>
    <scope>NUCLEOTIDE SEQUENCE [LARGE SCALE GENOMIC DNA]</scope>
    <source>
        <strain evidence="3 4">NBRC 107932</strain>
    </source>
</reference>
<accession>A0ABQ4CLN7</accession>
<keyword evidence="4" id="KW-1185">Reference proteome</keyword>
<feature type="compositionally biased region" description="Low complexity" evidence="1">
    <location>
        <begin position="32"/>
        <end position="63"/>
    </location>
</feature>
<sequence length="185" mass="18193">MRLRRQFAVLVVSVALVAVAGCSGDVEGRGDGSAAPGASASGSAAPSAAPSGSAAVPGGTPAPNITLGPAPTAKAGGNATQVCADARKATESGTTGFVQQLTAVLEAQGKNDKTAEAAAEKKLGATLDTWAADLRKASTAATDGQLKTTLSQLAGQVDTMTSNVETIDDATLGAIQDRLDTLCPN</sequence>
<keyword evidence="2" id="KW-0732">Signal</keyword>
<organism evidence="3 4">
    <name type="scientific">Asanoa siamensis</name>
    <dbReference type="NCBI Taxonomy" id="926357"/>
    <lineage>
        <taxon>Bacteria</taxon>
        <taxon>Bacillati</taxon>
        <taxon>Actinomycetota</taxon>
        <taxon>Actinomycetes</taxon>
        <taxon>Micromonosporales</taxon>
        <taxon>Micromonosporaceae</taxon>
        <taxon>Asanoa</taxon>
    </lineage>
</organism>
<dbReference type="RefSeq" id="WP_203711666.1">
    <property type="nucleotide sequence ID" value="NZ_BONE01000010.1"/>
</dbReference>
<proteinExistence type="predicted"/>
<feature type="signal peptide" evidence="2">
    <location>
        <begin position="1"/>
        <end position="20"/>
    </location>
</feature>
<dbReference type="EMBL" id="BONE01000010">
    <property type="protein sequence ID" value="GIF72205.1"/>
    <property type="molecule type" value="Genomic_DNA"/>
</dbReference>
<comment type="caution">
    <text evidence="3">The sequence shown here is derived from an EMBL/GenBank/DDBJ whole genome shotgun (WGS) entry which is preliminary data.</text>
</comment>
<name>A0ABQ4CLN7_9ACTN</name>
<evidence type="ECO:0000256" key="1">
    <source>
        <dbReference type="SAM" id="MobiDB-lite"/>
    </source>
</evidence>
<feature type="chain" id="PRO_5046298790" evidence="2">
    <location>
        <begin position="21"/>
        <end position="185"/>
    </location>
</feature>
<dbReference type="PROSITE" id="PS51257">
    <property type="entry name" value="PROKAR_LIPOPROTEIN"/>
    <property type="match status" value="1"/>
</dbReference>
<evidence type="ECO:0000256" key="2">
    <source>
        <dbReference type="SAM" id="SignalP"/>
    </source>
</evidence>